<keyword evidence="5 12" id="KW-1133">Transmembrane helix</keyword>
<keyword evidence="7 12" id="KW-0406">Ion transport</keyword>
<comment type="activity regulation">
    <text evidence="12">Na(+) is not transported, but it plays an essential structural role and its presence is essential for fluoride channel function.</text>
</comment>
<reference evidence="13" key="1">
    <citation type="submission" date="2022-05" db="EMBL/GenBank/DDBJ databases">
        <title>An RpoN-dependent PEP-CTERM gene is involved in floc formation of an Aquincola tertiaricarbonis strain.</title>
        <authorList>
            <person name="Qiu D."/>
            <person name="Xia M."/>
        </authorList>
    </citation>
    <scope>NUCLEOTIDE SEQUENCE</scope>
    <source>
        <strain evidence="13">RN12</strain>
    </source>
</reference>
<comment type="subcellular location">
    <subcellularLocation>
        <location evidence="1 12">Cell membrane</location>
        <topology evidence="1 12">Multi-pass membrane protein</topology>
    </subcellularLocation>
</comment>
<evidence type="ECO:0000313" key="14">
    <source>
        <dbReference type="Proteomes" id="UP001056201"/>
    </source>
</evidence>
<evidence type="ECO:0000256" key="2">
    <source>
        <dbReference type="ARBA" id="ARBA00022475"/>
    </source>
</evidence>
<evidence type="ECO:0000256" key="4">
    <source>
        <dbReference type="ARBA" id="ARBA00022692"/>
    </source>
</evidence>
<evidence type="ECO:0000256" key="12">
    <source>
        <dbReference type="HAMAP-Rule" id="MF_00454"/>
    </source>
</evidence>
<feature type="transmembrane region" description="Helical" evidence="12">
    <location>
        <begin position="109"/>
        <end position="131"/>
    </location>
</feature>
<organism evidence="13 14">
    <name type="scientific">Aquincola tertiaricarbonis</name>
    <dbReference type="NCBI Taxonomy" id="391953"/>
    <lineage>
        <taxon>Bacteria</taxon>
        <taxon>Pseudomonadati</taxon>
        <taxon>Pseudomonadota</taxon>
        <taxon>Betaproteobacteria</taxon>
        <taxon>Burkholderiales</taxon>
        <taxon>Sphaerotilaceae</taxon>
        <taxon>Aquincola</taxon>
    </lineage>
</organism>
<evidence type="ECO:0000313" key="13">
    <source>
        <dbReference type="EMBL" id="URI08817.1"/>
    </source>
</evidence>
<evidence type="ECO:0000256" key="11">
    <source>
        <dbReference type="ARBA" id="ARBA00035585"/>
    </source>
</evidence>
<dbReference type="PANTHER" id="PTHR28259:SF1">
    <property type="entry name" value="FLUORIDE EXPORT PROTEIN 1-RELATED"/>
    <property type="match status" value="1"/>
</dbReference>
<name>A0ABY4SA86_AQUTE</name>
<gene>
    <name evidence="12 13" type="primary">crcB</name>
    <name evidence="12" type="synonym">fluC</name>
    <name evidence="13" type="ORF">MW290_24890</name>
</gene>
<feature type="binding site" evidence="12">
    <location>
        <position position="81"/>
    </location>
    <ligand>
        <name>Na(+)</name>
        <dbReference type="ChEBI" id="CHEBI:29101"/>
        <note>structural</note>
    </ligand>
</feature>
<evidence type="ECO:0000256" key="10">
    <source>
        <dbReference type="ARBA" id="ARBA00035120"/>
    </source>
</evidence>
<dbReference type="Pfam" id="PF02537">
    <property type="entry name" value="CRCB"/>
    <property type="match status" value="1"/>
</dbReference>
<dbReference type="InterPro" id="IPR003691">
    <property type="entry name" value="FluC"/>
</dbReference>
<keyword evidence="12" id="KW-0813">Transport</keyword>
<keyword evidence="9 12" id="KW-0407">Ion channel</keyword>
<comment type="function">
    <text evidence="12">Fluoride-specific ion channel. Important for reducing fluoride concentration in the cell, thus reducing its toxicity.</text>
</comment>
<keyword evidence="8 12" id="KW-0472">Membrane</keyword>
<dbReference type="HAMAP" id="MF_00454">
    <property type="entry name" value="FluC"/>
    <property type="match status" value="1"/>
</dbReference>
<feature type="binding site" evidence="12">
    <location>
        <position position="84"/>
    </location>
    <ligand>
        <name>Na(+)</name>
        <dbReference type="ChEBI" id="CHEBI:29101"/>
        <note>structural</note>
    </ligand>
</feature>
<keyword evidence="3" id="KW-0997">Cell inner membrane</keyword>
<proteinExistence type="inferred from homology"/>
<evidence type="ECO:0000256" key="5">
    <source>
        <dbReference type="ARBA" id="ARBA00022989"/>
    </source>
</evidence>
<feature type="transmembrane region" description="Helical" evidence="12">
    <location>
        <begin position="71"/>
        <end position="89"/>
    </location>
</feature>
<evidence type="ECO:0000256" key="1">
    <source>
        <dbReference type="ARBA" id="ARBA00004651"/>
    </source>
</evidence>
<accession>A0ABY4SA86</accession>
<keyword evidence="6 12" id="KW-0915">Sodium</keyword>
<evidence type="ECO:0000256" key="9">
    <source>
        <dbReference type="ARBA" id="ARBA00023303"/>
    </source>
</evidence>
<protein>
    <recommendedName>
        <fullName evidence="12">Fluoride-specific ion channel FluC</fullName>
    </recommendedName>
</protein>
<evidence type="ECO:0000256" key="6">
    <source>
        <dbReference type="ARBA" id="ARBA00023053"/>
    </source>
</evidence>
<keyword evidence="2 12" id="KW-1003">Cell membrane</keyword>
<sequence>MTGTVANVPWSTVAAIAAGAVVGALSRFAAGLWLNAVWRGFPVGTLFVNCVGGLMIGFAMLLFTRHPDETLRHLVITGFLGGLTTFSSFSAESLGLLQRGELPLALAHTLAHVMGALLCAALGFALARLVLRA</sequence>
<keyword evidence="14" id="KW-1185">Reference proteome</keyword>
<dbReference type="RefSeq" id="WP_250197037.1">
    <property type="nucleotide sequence ID" value="NZ_CP097636.1"/>
</dbReference>
<feature type="transmembrane region" description="Helical" evidence="12">
    <location>
        <begin position="46"/>
        <end position="64"/>
    </location>
</feature>
<keyword evidence="4 12" id="KW-0812">Transmembrane</keyword>
<keyword evidence="12" id="KW-0479">Metal-binding</keyword>
<dbReference type="NCBIfam" id="TIGR00494">
    <property type="entry name" value="crcB"/>
    <property type="match status" value="1"/>
</dbReference>
<evidence type="ECO:0000256" key="7">
    <source>
        <dbReference type="ARBA" id="ARBA00023065"/>
    </source>
</evidence>
<dbReference type="Proteomes" id="UP001056201">
    <property type="component" value="Chromosome 2"/>
</dbReference>
<dbReference type="PANTHER" id="PTHR28259">
    <property type="entry name" value="FLUORIDE EXPORT PROTEIN 1-RELATED"/>
    <property type="match status" value="1"/>
</dbReference>
<evidence type="ECO:0000256" key="8">
    <source>
        <dbReference type="ARBA" id="ARBA00023136"/>
    </source>
</evidence>
<feature type="transmembrane region" description="Helical" evidence="12">
    <location>
        <begin position="12"/>
        <end position="34"/>
    </location>
</feature>
<comment type="catalytic activity">
    <reaction evidence="11">
        <text>fluoride(in) = fluoride(out)</text>
        <dbReference type="Rhea" id="RHEA:76159"/>
        <dbReference type="ChEBI" id="CHEBI:17051"/>
    </reaction>
    <physiologicalReaction direction="left-to-right" evidence="11">
        <dbReference type="Rhea" id="RHEA:76160"/>
    </physiologicalReaction>
</comment>
<dbReference type="EMBL" id="CP097636">
    <property type="protein sequence ID" value="URI08817.1"/>
    <property type="molecule type" value="Genomic_DNA"/>
</dbReference>
<comment type="similarity">
    <text evidence="10 12">Belongs to the fluoride channel Fluc/FEX (TC 1.A.43) family.</text>
</comment>
<evidence type="ECO:0000256" key="3">
    <source>
        <dbReference type="ARBA" id="ARBA00022519"/>
    </source>
</evidence>